<evidence type="ECO:0000313" key="2">
    <source>
        <dbReference type="EMBL" id="MBB3169869.1"/>
    </source>
</evidence>
<dbReference type="InterPro" id="IPR001509">
    <property type="entry name" value="Epimerase_deHydtase"/>
</dbReference>
<reference evidence="2 3" key="1">
    <citation type="submission" date="2020-08" db="EMBL/GenBank/DDBJ databases">
        <title>Genomic Encyclopedia of Type Strains, Phase III (KMG-III): the genomes of soil and plant-associated and newly described type strains.</title>
        <authorList>
            <person name="Whitman W."/>
        </authorList>
    </citation>
    <scope>NUCLEOTIDE SEQUENCE [LARGE SCALE GENOMIC DNA]</scope>
    <source>
        <strain evidence="2 3">CECT 8571</strain>
    </source>
</reference>
<gene>
    <name evidence="2" type="ORF">FHS30_003082</name>
</gene>
<dbReference type="EMBL" id="JACHXZ010000004">
    <property type="protein sequence ID" value="MBB3169869.1"/>
    <property type="molecule type" value="Genomic_DNA"/>
</dbReference>
<name>A0A839UTW7_9GAMM</name>
<evidence type="ECO:0000313" key="3">
    <source>
        <dbReference type="Proteomes" id="UP000559987"/>
    </source>
</evidence>
<comment type="caution">
    <text evidence="2">The sequence shown here is derived from an EMBL/GenBank/DDBJ whole genome shotgun (WGS) entry which is preliminary data.</text>
</comment>
<evidence type="ECO:0000259" key="1">
    <source>
        <dbReference type="Pfam" id="PF01370"/>
    </source>
</evidence>
<dbReference type="InterPro" id="IPR051783">
    <property type="entry name" value="NAD(P)-dependent_oxidoreduct"/>
</dbReference>
<organism evidence="2 3">
    <name type="scientific">Simiduia aestuariiviva</name>
    <dbReference type="NCBI Taxonomy" id="1510459"/>
    <lineage>
        <taxon>Bacteria</taxon>
        <taxon>Pseudomonadati</taxon>
        <taxon>Pseudomonadota</taxon>
        <taxon>Gammaproteobacteria</taxon>
        <taxon>Cellvibrionales</taxon>
        <taxon>Cellvibrionaceae</taxon>
        <taxon>Simiduia</taxon>
    </lineage>
</organism>
<dbReference type="PANTHER" id="PTHR48079">
    <property type="entry name" value="PROTEIN YEEZ"/>
    <property type="match status" value="1"/>
</dbReference>
<dbReference type="SUPFAM" id="SSF51735">
    <property type="entry name" value="NAD(P)-binding Rossmann-fold domains"/>
    <property type="match status" value="1"/>
</dbReference>
<proteinExistence type="predicted"/>
<dbReference type="Pfam" id="PF01370">
    <property type="entry name" value="Epimerase"/>
    <property type="match status" value="1"/>
</dbReference>
<dbReference type="Proteomes" id="UP000559987">
    <property type="component" value="Unassembled WGS sequence"/>
</dbReference>
<protein>
    <submittedName>
        <fullName evidence="2">Nucleoside-diphosphate-sugar epimerase</fullName>
    </submittedName>
</protein>
<sequence>MPSASTLLLGFGDIAQRVAARLPGSCTGVRRTPSAGCIAADATNKAALTEILAPGFDRILVTMTPTARSDSGYRDSYVAAADALAESLHQLDQRPRVVFVSSTSVYGQASGEWVDESSATEPEHFSGKRLLEAERRLCSADLPVVIARLSGIYGPGRDRLLTQVRDGAVRRNLLAYSNRIHADDAASALCHLLALAEPAQCYLVSDDAPVLLAEVVRGLAKLQQVVAPEQSQGGPLSGKRVCNARLKASGWAPAYPDWRAGYQAIMADLK</sequence>
<dbReference type="PANTHER" id="PTHR48079:SF6">
    <property type="entry name" value="NAD(P)-BINDING DOMAIN-CONTAINING PROTEIN-RELATED"/>
    <property type="match status" value="1"/>
</dbReference>
<accession>A0A839UTW7</accession>
<dbReference type="AlphaFoldDB" id="A0A839UTW7"/>
<keyword evidence="3" id="KW-1185">Reference proteome</keyword>
<dbReference type="GO" id="GO:0004029">
    <property type="term" value="F:aldehyde dehydrogenase (NAD+) activity"/>
    <property type="evidence" value="ECO:0007669"/>
    <property type="project" value="TreeGrafter"/>
</dbReference>
<dbReference type="InterPro" id="IPR036291">
    <property type="entry name" value="NAD(P)-bd_dom_sf"/>
</dbReference>
<dbReference type="GO" id="GO:0005737">
    <property type="term" value="C:cytoplasm"/>
    <property type="evidence" value="ECO:0007669"/>
    <property type="project" value="TreeGrafter"/>
</dbReference>
<dbReference type="Gene3D" id="3.40.50.720">
    <property type="entry name" value="NAD(P)-binding Rossmann-like Domain"/>
    <property type="match status" value="1"/>
</dbReference>
<dbReference type="RefSeq" id="WP_183911352.1">
    <property type="nucleotide sequence ID" value="NZ_JACHXZ010000004.1"/>
</dbReference>
<feature type="domain" description="NAD-dependent epimerase/dehydratase" evidence="1">
    <location>
        <begin position="28"/>
        <end position="195"/>
    </location>
</feature>